<organism evidence="6 7">
    <name type="scientific">Sus scrofa</name>
    <name type="common">Pig</name>
    <dbReference type="NCBI Taxonomy" id="9823"/>
    <lineage>
        <taxon>Eukaryota</taxon>
        <taxon>Metazoa</taxon>
        <taxon>Chordata</taxon>
        <taxon>Craniata</taxon>
        <taxon>Vertebrata</taxon>
        <taxon>Euteleostomi</taxon>
        <taxon>Mammalia</taxon>
        <taxon>Eutheria</taxon>
        <taxon>Laurasiatheria</taxon>
        <taxon>Artiodactyla</taxon>
        <taxon>Suina</taxon>
        <taxon>Suidae</taxon>
        <taxon>Sus</taxon>
    </lineage>
</organism>
<keyword evidence="5" id="KW-0676">Redox-active center</keyword>
<reference evidence="6" key="1">
    <citation type="submission" date="2025-08" db="UniProtKB">
        <authorList>
            <consortium name="Ensembl"/>
        </authorList>
    </citation>
    <scope>IDENTIFICATION</scope>
</reference>
<dbReference type="PROSITE" id="PS51354">
    <property type="entry name" value="GLUTAREDOXIN_2"/>
    <property type="match status" value="1"/>
</dbReference>
<evidence type="ECO:0000256" key="1">
    <source>
        <dbReference type="ARBA" id="ARBA00007787"/>
    </source>
</evidence>
<evidence type="ECO:0000256" key="4">
    <source>
        <dbReference type="ARBA" id="ARBA00023157"/>
    </source>
</evidence>
<evidence type="ECO:0000256" key="3">
    <source>
        <dbReference type="ARBA" id="ARBA00022982"/>
    </source>
</evidence>
<comment type="similarity">
    <text evidence="1">Belongs to the glutaredoxin family.</text>
</comment>
<dbReference type="PANTHER" id="PTHR46679:SF1">
    <property type="entry name" value="GLUTAREDOXIN-2, MITOCHONDRIAL"/>
    <property type="match status" value="1"/>
</dbReference>
<evidence type="ECO:0000256" key="2">
    <source>
        <dbReference type="ARBA" id="ARBA00022448"/>
    </source>
</evidence>
<dbReference type="Ensembl" id="ENSSSCT00055002172.1">
    <property type="protein sequence ID" value="ENSSSCP00055001632.1"/>
    <property type="gene ID" value="ENSSSCG00055001191.1"/>
</dbReference>
<dbReference type="PANTHER" id="PTHR46679">
    <property type="match status" value="1"/>
</dbReference>
<keyword evidence="2" id="KW-0813">Transport</keyword>
<dbReference type="AlphaFoldDB" id="A0A8D1TT33"/>
<keyword evidence="3" id="KW-0249">Electron transport</keyword>
<sequence>NKISTQLAATRTMVKRSGRTGRARGQIGATAAGLHHSHSSARSVAPCPVSQVQSPLRLRCVLIFSYISCCECNLLKLLFFNFDISWKFHSLTLLQFLNAFQDLTGNKMSDRKVTQIQVQGLFIKGARRRHKIKHEGKYLPLVTLCLLKGSERREY</sequence>
<proteinExistence type="inferred from homology"/>
<name>A0A8D1TT33_PIG</name>
<evidence type="ECO:0000256" key="5">
    <source>
        <dbReference type="ARBA" id="ARBA00023284"/>
    </source>
</evidence>
<keyword evidence="4" id="KW-1015">Disulfide bond</keyword>
<dbReference type="Gene3D" id="3.40.30.10">
    <property type="entry name" value="Glutaredoxin"/>
    <property type="match status" value="1"/>
</dbReference>
<accession>A0A8D1TT33</accession>
<protein>
    <submittedName>
        <fullName evidence="6">Uncharacterized protein</fullName>
    </submittedName>
</protein>
<dbReference type="Proteomes" id="UP000694724">
    <property type="component" value="Unplaced"/>
</dbReference>
<evidence type="ECO:0000313" key="6">
    <source>
        <dbReference type="Ensembl" id="ENSSSCP00055001632.1"/>
    </source>
</evidence>
<evidence type="ECO:0000313" key="7">
    <source>
        <dbReference type="Proteomes" id="UP000694724"/>
    </source>
</evidence>